<dbReference type="InParanoid" id="A0A1Z5SBL0"/>
<evidence type="ECO:0000313" key="1">
    <source>
        <dbReference type="EMBL" id="OQU93196.1"/>
    </source>
</evidence>
<keyword evidence="2" id="KW-1185">Reference proteome</keyword>
<proteinExistence type="predicted"/>
<organism evidence="1 2">
    <name type="scientific">Sorghum bicolor</name>
    <name type="common">Sorghum</name>
    <name type="synonym">Sorghum vulgare</name>
    <dbReference type="NCBI Taxonomy" id="4558"/>
    <lineage>
        <taxon>Eukaryota</taxon>
        <taxon>Viridiplantae</taxon>
        <taxon>Streptophyta</taxon>
        <taxon>Embryophyta</taxon>
        <taxon>Tracheophyta</taxon>
        <taxon>Spermatophyta</taxon>
        <taxon>Magnoliopsida</taxon>
        <taxon>Liliopsida</taxon>
        <taxon>Poales</taxon>
        <taxon>Poaceae</taxon>
        <taxon>PACMAD clade</taxon>
        <taxon>Panicoideae</taxon>
        <taxon>Andropogonodae</taxon>
        <taxon>Andropogoneae</taxon>
        <taxon>Sorghinae</taxon>
        <taxon>Sorghum</taxon>
    </lineage>
</organism>
<name>A0A1Z5SBL0_SORBI</name>
<dbReference type="EMBL" id="CM000760">
    <property type="protein sequence ID" value="OQU93196.1"/>
    <property type="molecule type" value="Genomic_DNA"/>
</dbReference>
<dbReference type="Gramene" id="OQU93196">
    <property type="protein sequence ID" value="OQU93196"/>
    <property type="gene ID" value="SORBI_3001G498066"/>
</dbReference>
<gene>
    <name evidence="1" type="ORF">SORBI_3001G498066</name>
</gene>
<reference evidence="2" key="2">
    <citation type="journal article" date="2018" name="Plant J.">
        <title>The Sorghum bicolor reference genome: improved assembly, gene annotations, a transcriptome atlas, and signatures of genome organization.</title>
        <authorList>
            <person name="McCormick R.F."/>
            <person name="Truong S.K."/>
            <person name="Sreedasyam A."/>
            <person name="Jenkins J."/>
            <person name="Shu S."/>
            <person name="Sims D."/>
            <person name="Kennedy M."/>
            <person name="Amirebrahimi M."/>
            <person name="Weers B.D."/>
            <person name="McKinley B."/>
            <person name="Mattison A."/>
            <person name="Morishige D.T."/>
            <person name="Grimwood J."/>
            <person name="Schmutz J."/>
            <person name="Mullet J.E."/>
        </authorList>
    </citation>
    <scope>NUCLEOTIDE SEQUENCE [LARGE SCALE GENOMIC DNA]</scope>
    <source>
        <strain evidence="2">cv. BTx623</strain>
    </source>
</reference>
<evidence type="ECO:0000313" key="2">
    <source>
        <dbReference type="Proteomes" id="UP000000768"/>
    </source>
</evidence>
<sequence length="74" mass="8685">MEILVQQIRRCCCLFGIHAAMNGSLRNTKPCKSLWGHVRRYNCLFGLQELHKRYICHYQSILKCICFVIVLCLP</sequence>
<reference evidence="1 2" key="1">
    <citation type="journal article" date="2009" name="Nature">
        <title>The Sorghum bicolor genome and the diversification of grasses.</title>
        <authorList>
            <person name="Paterson A.H."/>
            <person name="Bowers J.E."/>
            <person name="Bruggmann R."/>
            <person name="Dubchak I."/>
            <person name="Grimwood J."/>
            <person name="Gundlach H."/>
            <person name="Haberer G."/>
            <person name="Hellsten U."/>
            <person name="Mitros T."/>
            <person name="Poliakov A."/>
            <person name="Schmutz J."/>
            <person name="Spannagl M."/>
            <person name="Tang H."/>
            <person name="Wang X."/>
            <person name="Wicker T."/>
            <person name="Bharti A.K."/>
            <person name="Chapman J."/>
            <person name="Feltus F.A."/>
            <person name="Gowik U."/>
            <person name="Grigoriev I.V."/>
            <person name="Lyons E."/>
            <person name="Maher C.A."/>
            <person name="Martis M."/>
            <person name="Narechania A."/>
            <person name="Otillar R.P."/>
            <person name="Penning B.W."/>
            <person name="Salamov A.A."/>
            <person name="Wang Y."/>
            <person name="Zhang L."/>
            <person name="Carpita N.C."/>
            <person name="Freeling M."/>
            <person name="Gingle A.R."/>
            <person name="Hash C.T."/>
            <person name="Keller B."/>
            <person name="Klein P."/>
            <person name="Kresovich S."/>
            <person name="McCann M.C."/>
            <person name="Ming R."/>
            <person name="Peterson D.G."/>
            <person name="Mehboob-ur-Rahman"/>
            <person name="Ware D."/>
            <person name="Westhoff P."/>
            <person name="Mayer K.F."/>
            <person name="Messing J."/>
            <person name="Rokhsar D.S."/>
        </authorList>
    </citation>
    <scope>NUCLEOTIDE SEQUENCE [LARGE SCALE GENOMIC DNA]</scope>
    <source>
        <strain evidence="2">cv. BTx623</strain>
    </source>
</reference>
<dbReference type="Proteomes" id="UP000000768">
    <property type="component" value="Chromosome 1"/>
</dbReference>
<dbReference type="AlphaFoldDB" id="A0A1Z5SBL0"/>
<accession>A0A1Z5SBL0</accession>
<protein>
    <submittedName>
        <fullName evidence="1">Uncharacterized protein</fullName>
    </submittedName>
</protein>